<organism evidence="1 2">
    <name type="scientific">Petrolisthes manimaculis</name>
    <dbReference type="NCBI Taxonomy" id="1843537"/>
    <lineage>
        <taxon>Eukaryota</taxon>
        <taxon>Metazoa</taxon>
        <taxon>Ecdysozoa</taxon>
        <taxon>Arthropoda</taxon>
        <taxon>Crustacea</taxon>
        <taxon>Multicrustacea</taxon>
        <taxon>Malacostraca</taxon>
        <taxon>Eumalacostraca</taxon>
        <taxon>Eucarida</taxon>
        <taxon>Decapoda</taxon>
        <taxon>Pleocyemata</taxon>
        <taxon>Anomura</taxon>
        <taxon>Galatheoidea</taxon>
        <taxon>Porcellanidae</taxon>
        <taxon>Petrolisthes</taxon>
    </lineage>
</organism>
<dbReference type="EMBL" id="JAWZYT010003534">
    <property type="protein sequence ID" value="KAK4297975.1"/>
    <property type="molecule type" value="Genomic_DNA"/>
</dbReference>
<name>A0AAE1NX67_9EUCA</name>
<reference evidence="1" key="1">
    <citation type="submission" date="2023-11" db="EMBL/GenBank/DDBJ databases">
        <title>Genome assemblies of two species of porcelain crab, Petrolisthes cinctipes and Petrolisthes manimaculis (Anomura: Porcellanidae).</title>
        <authorList>
            <person name="Angst P."/>
        </authorList>
    </citation>
    <scope>NUCLEOTIDE SEQUENCE</scope>
    <source>
        <strain evidence="1">PB745_02</strain>
        <tissue evidence="1">Gill</tissue>
    </source>
</reference>
<accession>A0AAE1NX67</accession>
<dbReference type="AlphaFoldDB" id="A0AAE1NX67"/>
<keyword evidence="2" id="KW-1185">Reference proteome</keyword>
<evidence type="ECO:0000313" key="1">
    <source>
        <dbReference type="EMBL" id="KAK4297975.1"/>
    </source>
</evidence>
<gene>
    <name evidence="1" type="ORF">Pmani_029636</name>
</gene>
<dbReference type="Proteomes" id="UP001292094">
    <property type="component" value="Unassembled WGS sequence"/>
</dbReference>
<protein>
    <submittedName>
        <fullName evidence="1">Uncharacterized protein</fullName>
    </submittedName>
</protein>
<proteinExistence type="predicted"/>
<evidence type="ECO:0000313" key="2">
    <source>
        <dbReference type="Proteomes" id="UP001292094"/>
    </source>
</evidence>
<comment type="caution">
    <text evidence="1">The sequence shown here is derived from an EMBL/GenBank/DDBJ whole genome shotgun (WGS) entry which is preliminary data.</text>
</comment>
<sequence length="186" mass="19672">MLLIGHGDSRMGPALLRMSGAGPSPSPPVHDPSLPWPPLPSSARPFLTLTTSSLLCTTLPYPGHLFPHTSVPFPFSALPYPGHLCPPSSFPIPILCSAFFSSLLFFPSTVLPSSFLLLPSLFLPPIILCPFCSWPALPSLFCPSFRPRLPSALPSFHPSPPLSCFVPPSLPHCVVVAAASGVEEGG</sequence>